<dbReference type="AlphaFoldDB" id="A0AAV1IA74"/>
<feature type="compositionally biased region" description="Low complexity" evidence="4">
    <location>
        <begin position="684"/>
        <end position="693"/>
    </location>
</feature>
<name>A0AAV1IA74_9CHLO</name>
<keyword evidence="3" id="KW-0677">Repeat</keyword>
<dbReference type="SUPFAM" id="SSF54695">
    <property type="entry name" value="POZ domain"/>
    <property type="match status" value="1"/>
</dbReference>
<feature type="compositionally biased region" description="Polar residues" evidence="4">
    <location>
        <begin position="573"/>
        <end position="588"/>
    </location>
</feature>
<sequence length="693" mass="77508">MACNGGSIIASVLEHLKLEDVQLLLENRGIPSIGEKEELTDRLQAVLSEEICEFEWEQGDVPGCHAEITGAGSSMFTHHNSVYVFGGMDDERAEQMSLCRWDLSKEEGFEHVHYRGVIPAKLSAGHYAAVYGNELWVFPMPRNHNMRRVYCLDLLRYRWVERMVIGDPPGDTHWRRNLDAVMDGKQLLAIGGQAMDKLYSFNFESRTWSMRHCKRLLPSWTFGHAVRRKRSIFAYGSVQGDFGTLEVRQLDLATLEWSRVDTKGAPPPFKTHSSAAVMADKWIIHGGRRAGKFNVTNHTSVFDFATLRWSPLMAEGCMPVAREWQAAIGLQDCMVVVGGRVDIPEFEPIPISSDTMCSAVEILWHRPPSDAQPPTGRAALMRSVQELYGSTHLADVSLVVCGRHMPAHRHVLAPHSPVFERMWQHPMSEAKTAQVCISDLDCDTVELLLRYCYGCLQELPSDHSQVIELFKAADKYDVLGLVQECVARFRQLTGADEIAPLLQVAAERHSEELRAVCVDITANCLPDVLVTNSFRELTAGQPELALNFVRETSIRLGCPTLSCPSDEGCASPDSASRPSTSCSGSTGKDVQLPAAQAPPTPPRACLQQPPQLHHHHQQLPQQPEQVEDQPDNVIPEEPRQRQRAELDFYHQHPPHQQQDHEDQQEQGERGVLHVDVPHRHDDAAASSSGEDSD</sequence>
<comment type="pathway">
    <text evidence="1">Protein modification; protein ubiquitination.</text>
</comment>
<dbReference type="SUPFAM" id="SSF117281">
    <property type="entry name" value="Kelch motif"/>
    <property type="match status" value="1"/>
</dbReference>
<evidence type="ECO:0000256" key="3">
    <source>
        <dbReference type="ARBA" id="ARBA00022737"/>
    </source>
</evidence>
<comment type="caution">
    <text evidence="7">The sequence shown here is derived from an EMBL/GenBank/DDBJ whole genome shotgun (WGS) entry which is preliminary data.</text>
</comment>
<dbReference type="Gene3D" id="3.30.710.10">
    <property type="entry name" value="Potassium Channel Kv1.1, Chain A"/>
    <property type="match status" value="1"/>
</dbReference>
<protein>
    <recommendedName>
        <fullName evidence="9">BTB domain-containing protein</fullName>
    </recommendedName>
</protein>
<accession>A0AAV1IA74</accession>
<keyword evidence="2" id="KW-0880">Kelch repeat</keyword>
<dbReference type="PANTHER" id="PTHR46093">
    <property type="entry name" value="ACYL-COA-BINDING DOMAIN-CONTAINING PROTEIN 5"/>
    <property type="match status" value="1"/>
</dbReference>
<dbReference type="Pfam" id="PF24681">
    <property type="entry name" value="Kelch_KLHDC2_KLHL20_DRC7"/>
    <property type="match status" value="1"/>
</dbReference>
<evidence type="ECO:0000256" key="2">
    <source>
        <dbReference type="ARBA" id="ARBA00022441"/>
    </source>
</evidence>
<feature type="region of interest" description="Disordered" evidence="4">
    <location>
        <begin position="567"/>
        <end position="693"/>
    </location>
</feature>
<evidence type="ECO:0000256" key="1">
    <source>
        <dbReference type="ARBA" id="ARBA00004906"/>
    </source>
</evidence>
<evidence type="ECO:0000259" key="5">
    <source>
        <dbReference type="PROSITE" id="PS50097"/>
    </source>
</evidence>
<evidence type="ECO:0008006" key="9">
    <source>
        <dbReference type="Google" id="ProtNLM"/>
    </source>
</evidence>
<gene>
    <name evidence="7" type="ORF">CVIRNUC_006125</name>
</gene>
<dbReference type="InterPro" id="IPR037293">
    <property type="entry name" value="Gal_Oxidase_central_sf"/>
</dbReference>
<feature type="domain" description="BTB" evidence="5">
    <location>
        <begin position="394"/>
        <end position="461"/>
    </location>
</feature>
<feature type="compositionally biased region" description="Basic and acidic residues" evidence="4">
    <location>
        <begin position="636"/>
        <end position="650"/>
    </location>
</feature>
<dbReference type="PROSITE" id="PS50097">
    <property type="entry name" value="BTB"/>
    <property type="match status" value="1"/>
</dbReference>
<reference evidence="7 8" key="1">
    <citation type="submission" date="2023-10" db="EMBL/GenBank/DDBJ databases">
        <authorList>
            <person name="Maclean D."/>
            <person name="Macfadyen A."/>
        </authorList>
    </citation>
    <scope>NUCLEOTIDE SEQUENCE [LARGE SCALE GENOMIC DNA]</scope>
</reference>
<dbReference type="PROSITE" id="PS50800">
    <property type="entry name" value="SAP"/>
    <property type="match status" value="1"/>
</dbReference>
<proteinExistence type="predicted"/>
<dbReference type="InterPro" id="IPR015915">
    <property type="entry name" value="Kelch-typ_b-propeller"/>
</dbReference>
<evidence type="ECO:0000256" key="4">
    <source>
        <dbReference type="SAM" id="MobiDB-lite"/>
    </source>
</evidence>
<dbReference type="SMART" id="SM00225">
    <property type="entry name" value="BTB"/>
    <property type="match status" value="1"/>
</dbReference>
<dbReference type="Gene3D" id="2.120.10.80">
    <property type="entry name" value="Kelch-type beta propeller"/>
    <property type="match status" value="1"/>
</dbReference>
<dbReference type="InterPro" id="IPR011333">
    <property type="entry name" value="SKP1/BTB/POZ_sf"/>
</dbReference>
<organism evidence="7 8">
    <name type="scientific">Coccomyxa viridis</name>
    <dbReference type="NCBI Taxonomy" id="1274662"/>
    <lineage>
        <taxon>Eukaryota</taxon>
        <taxon>Viridiplantae</taxon>
        <taxon>Chlorophyta</taxon>
        <taxon>core chlorophytes</taxon>
        <taxon>Trebouxiophyceae</taxon>
        <taxon>Trebouxiophyceae incertae sedis</taxon>
        <taxon>Coccomyxaceae</taxon>
        <taxon>Coccomyxa</taxon>
    </lineage>
</organism>
<evidence type="ECO:0000313" key="7">
    <source>
        <dbReference type="EMBL" id="CAK0782930.1"/>
    </source>
</evidence>
<dbReference type="PANTHER" id="PTHR46093:SF3">
    <property type="entry name" value="ACYL-COA-BINDING DOMAIN-CONTAINING PROTEIN 4"/>
    <property type="match status" value="1"/>
</dbReference>
<dbReference type="InterPro" id="IPR003034">
    <property type="entry name" value="SAP_dom"/>
</dbReference>
<dbReference type="Pfam" id="PF00651">
    <property type="entry name" value="BTB"/>
    <property type="match status" value="1"/>
</dbReference>
<evidence type="ECO:0000313" key="8">
    <source>
        <dbReference type="Proteomes" id="UP001314263"/>
    </source>
</evidence>
<dbReference type="EMBL" id="CAUYUE010000007">
    <property type="protein sequence ID" value="CAK0782930.1"/>
    <property type="molecule type" value="Genomic_DNA"/>
</dbReference>
<dbReference type="InterPro" id="IPR000210">
    <property type="entry name" value="BTB/POZ_dom"/>
</dbReference>
<feature type="compositionally biased region" description="Basic and acidic residues" evidence="4">
    <location>
        <begin position="657"/>
        <end position="683"/>
    </location>
</feature>
<evidence type="ECO:0000259" key="6">
    <source>
        <dbReference type="PROSITE" id="PS50800"/>
    </source>
</evidence>
<dbReference type="Gene3D" id="2.130.10.80">
    <property type="entry name" value="Galactose oxidase/kelch, beta-propeller"/>
    <property type="match status" value="1"/>
</dbReference>
<feature type="domain" description="SAP" evidence="6">
    <location>
        <begin position="13"/>
        <end position="47"/>
    </location>
</feature>
<dbReference type="CDD" id="cd18186">
    <property type="entry name" value="BTB_POZ_ZBTB_KLHL-like"/>
    <property type="match status" value="1"/>
</dbReference>
<keyword evidence="8" id="KW-1185">Reference proteome</keyword>
<dbReference type="Proteomes" id="UP001314263">
    <property type="component" value="Unassembled WGS sequence"/>
</dbReference>